<organism evidence="1 2">
    <name type="scientific">Pristionchus pacificus</name>
    <name type="common">Parasitic nematode worm</name>
    <dbReference type="NCBI Taxonomy" id="54126"/>
    <lineage>
        <taxon>Eukaryota</taxon>
        <taxon>Metazoa</taxon>
        <taxon>Ecdysozoa</taxon>
        <taxon>Nematoda</taxon>
        <taxon>Chromadorea</taxon>
        <taxon>Rhabditida</taxon>
        <taxon>Rhabditina</taxon>
        <taxon>Diplogasteromorpha</taxon>
        <taxon>Diplogasteroidea</taxon>
        <taxon>Neodiplogasteridae</taxon>
        <taxon>Pristionchus</taxon>
    </lineage>
</organism>
<accession>A0A2A6BK45</accession>
<name>A0A2A6BK45_PRIPA</name>
<reference evidence="2" key="1">
    <citation type="journal article" date="2008" name="Nat. Genet.">
        <title>The Pristionchus pacificus genome provides a unique perspective on nematode lifestyle and parasitism.</title>
        <authorList>
            <person name="Dieterich C."/>
            <person name="Clifton S.W."/>
            <person name="Schuster L.N."/>
            <person name="Chinwalla A."/>
            <person name="Delehaunty K."/>
            <person name="Dinkelacker I."/>
            <person name="Fulton L."/>
            <person name="Fulton R."/>
            <person name="Godfrey J."/>
            <person name="Minx P."/>
            <person name="Mitreva M."/>
            <person name="Roeseler W."/>
            <person name="Tian H."/>
            <person name="Witte H."/>
            <person name="Yang S.P."/>
            <person name="Wilson R.K."/>
            <person name="Sommer R.J."/>
        </authorList>
    </citation>
    <scope>NUCLEOTIDE SEQUENCE [LARGE SCALE GENOMIC DNA]</scope>
    <source>
        <strain evidence="2">PS312</strain>
    </source>
</reference>
<evidence type="ECO:0000313" key="2">
    <source>
        <dbReference type="Proteomes" id="UP000005239"/>
    </source>
</evidence>
<proteinExistence type="predicted"/>
<keyword evidence="2" id="KW-1185">Reference proteome</keyword>
<protein>
    <submittedName>
        <fullName evidence="1">Uncharacterized protein</fullName>
    </submittedName>
</protein>
<reference evidence="1" key="2">
    <citation type="submission" date="2022-06" db="UniProtKB">
        <authorList>
            <consortium name="EnsemblMetazoa"/>
        </authorList>
    </citation>
    <scope>IDENTIFICATION</scope>
    <source>
        <strain evidence="1">PS312</strain>
    </source>
</reference>
<dbReference type="EnsemblMetazoa" id="PPA30378.1">
    <property type="protein sequence ID" value="PPA30378.1"/>
    <property type="gene ID" value="WBGene00203246"/>
</dbReference>
<evidence type="ECO:0000313" key="1">
    <source>
        <dbReference type="EnsemblMetazoa" id="PPA30378.1"/>
    </source>
</evidence>
<gene>
    <name evidence="1" type="primary">WBGene00203246</name>
</gene>
<sequence>MLLLRASVLISVTSGSFGEQLLERSCSGQKCYEVMEKVSNDGVSRVRRLYFKDGRSPRYLLSQGTLGSNHEFVKNEVHDAGNRAIIGAIFASQPVAKKEVNVLYATNSPGEIDRYLAKKDQFNATSLISDLLSLEISRKWMGVENNGVNYVNDPTGEYLDVLQKNGELFDVYIIDRCDYWKGKKIFPSESVFTGNNLEYFTSLLKPHGESIQ</sequence>
<dbReference type="AlphaFoldDB" id="A0A2A6BK45"/>
<dbReference type="Proteomes" id="UP000005239">
    <property type="component" value="Unassembled WGS sequence"/>
</dbReference>
<accession>A0A8R1YJU2</accession>